<organism evidence="3 4">
    <name type="scientific">Tegillarca granosa</name>
    <name type="common">Malaysian cockle</name>
    <name type="synonym">Anadara granosa</name>
    <dbReference type="NCBI Taxonomy" id="220873"/>
    <lineage>
        <taxon>Eukaryota</taxon>
        <taxon>Metazoa</taxon>
        <taxon>Spiralia</taxon>
        <taxon>Lophotrochozoa</taxon>
        <taxon>Mollusca</taxon>
        <taxon>Bivalvia</taxon>
        <taxon>Autobranchia</taxon>
        <taxon>Pteriomorphia</taxon>
        <taxon>Arcoida</taxon>
        <taxon>Arcoidea</taxon>
        <taxon>Arcidae</taxon>
        <taxon>Tegillarca</taxon>
    </lineage>
</organism>
<dbReference type="Proteomes" id="UP001217089">
    <property type="component" value="Unassembled WGS sequence"/>
</dbReference>
<evidence type="ECO:0000313" key="3">
    <source>
        <dbReference type="EMBL" id="KAJ8303814.1"/>
    </source>
</evidence>
<name>A0ABQ9EEP6_TEGGR</name>
<feature type="non-terminal residue" evidence="3">
    <location>
        <position position="621"/>
    </location>
</feature>
<sequence length="621" mass="71344">MKINAFLQLWEKYCPHIKIAEPRDDVCMKCEKARKKIMDARTENEKLEAITEFQQRITSAQNERDVYKACIMRAKEEISAIGVRTSSIVPPLSTDFKHVHYTFDFSQSVNLPHHSRQMGPIYFITPRKTHIFGFRIDGTSEQLNFLIDKSQTMGEDGKDCHGANAVISMVDYALSTKGFGEQECGIHADNCGSQNKNMYVLAYFAWRVICGLHKSIAYMMQIPGHTRCLVDAGFAHGKRLFRRSECETIFQLRVIFEKSAVNNKAVLYEENGNQTWEWRNWKAFLSARFKALKGIQKFHHFRFEATSPGKVFVKENHDSIETSVSILKVGAVIDGSKPDPIPAAGLSQERAKYLYRVVRPFVRPHTIPADLIENHDDEFFEEISEVNDFLFGNVLVTGDTSCENNTDTNGESDNDSQGEGSLELNVDDARQTDVTEHNVTNQFRRITCGCTRSQIFYLIDEVEQTGKGANSVATPSFFIQRLRRNRCSPSYGQLLSILHCNFILHHTNFTVTSVFFRYGLWRVMTGQHDSISFSLKEAGHTKFHPGWHFGQWKIKWRTTTASRNGHNIPQLVNDPECPVTFYDWSCFFEELLASYQKIRGIVNVIFSMKLHRYIEKSFLYK</sequence>
<proteinExistence type="predicted"/>
<feature type="region of interest" description="Disordered" evidence="1">
    <location>
        <begin position="402"/>
        <end position="421"/>
    </location>
</feature>
<comment type="caution">
    <text evidence="3">The sequence shown here is derived from an EMBL/GenBank/DDBJ whole genome shotgun (WGS) entry which is preliminary data.</text>
</comment>
<accession>A0ABQ9EEP6</accession>
<dbReference type="PANTHER" id="PTHR34415:SF1">
    <property type="entry name" value="INTEGRASE CATALYTIC DOMAIN-CONTAINING PROTEIN"/>
    <property type="match status" value="1"/>
</dbReference>
<evidence type="ECO:0000313" key="4">
    <source>
        <dbReference type="Proteomes" id="UP001217089"/>
    </source>
</evidence>
<dbReference type="EMBL" id="JARBDR010000905">
    <property type="protein sequence ID" value="KAJ8303814.1"/>
    <property type="molecule type" value="Genomic_DNA"/>
</dbReference>
<gene>
    <name evidence="3" type="ORF">KUTeg_018636</name>
</gene>
<reference evidence="3 4" key="1">
    <citation type="submission" date="2022-12" db="EMBL/GenBank/DDBJ databases">
        <title>Chromosome-level genome of Tegillarca granosa.</title>
        <authorList>
            <person name="Kim J."/>
        </authorList>
    </citation>
    <scope>NUCLEOTIDE SEQUENCE [LARGE SCALE GENOMIC DNA]</scope>
    <source>
        <strain evidence="3">Teg-2019</strain>
        <tissue evidence="3">Adductor muscle</tissue>
    </source>
</reference>
<dbReference type="InterPro" id="IPR057191">
    <property type="entry name" value="DUF7869"/>
</dbReference>
<evidence type="ECO:0000256" key="1">
    <source>
        <dbReference type="SAM" id="MobiDB-lite"/>
    </source>
</evidence>
<dbReference type="Pfam" id="PF25273">
    <property type="entry name" value="DUF7869"/>
    <property type="match status" value="1"/>
</dbReference>
<keyword evidence="4" id="KW-1185">Reference proteome</keyword>
<dbReference type="PANTHER" id="PTHR34415">
    <property type="entry name" value="INTEGRASE CATALYTIC DOMAIN-CONTAINING PROTEIN"/>
    <property type="match status" value="1"/>
</dbReference>
<evidence type="ECO:0000259" key="2">
    <source>
        <dbReference type="Pfam" id="PF25273"/>
    </source>
</evidence>
<feature type="domain" description="DUF7869" evidence="2">
    <location>
        <begin position="182"/>
        <end position="314"/>
    </location>
</feature>
<protein>
    <recommendedName>
        <fullName evidence="2">DUF7869 domain-containing protein</fullName>
    </recommendedName>
</protein>